<comment type="caution">
    <text evidence="2">The sequence shown here is derived from an EMBL/GenBank/DDBJ whole genome shotgun (WGS) entry which is preliminary data.</text>
</comment>
<gene>
    <name evidence="2" type="ORF">KDK92_24015</name>
</gene>
<evidence type="ECO:0000313" key="2">
    <source>
        <dbReference type="EMBL" id="MCM1992796.1"/>
    </source>
</evidence>
<dbReference type="Proteomes" id="UP001056429">
    <property type="component" value="Unassembled WGS sequence"/>
</dbReference>
<protein>
    <submittedName>
        <fullName evidence="2">Helix-turn-helix transcriptional regulator</fullName>
    </submittedName>
</protein>
<name>A0A9J6P9Q8_9CLOT</name>
<accession>A0A9J6P9Q8</accession>
<dbReference type="SMART" id="SM00530">
    <property type="entry name" value="HTH_XRE"/>
    <property type="match status" value="1"/>
</dbReference>
<evidence type="ECO:0000259" key="1">
    <source>
        <dbReference type="PROSITE" id="PS50943"/>
    </source>
</evidence>
<dbReference type="Pfam" id="PF01381">
    <property type="entry name" value="HTH_3"/>
    <property type="match status" value="1"/>
</dbReference>
<keyword evidence="3" id="KW-1185">Reference proteome</keyword>
<dbReference type="InterPro" id="IPR001387">
    <property type="entry name" value="Cro/C1-type_HTH"/>
</dbReference>
<dbReference type="Gene3D" id="1.10.260.40">
    <property type="entry name" value="lambda repressor-like DNA-binding domains"/>
    <property type="match status" value="1"/>
</dbReference>
<sequence length="99" mass="11709">MVINLYNSLYSHLQEDTLGKRIKKGRMVLGLSQSDLCELINIGRRTIDEYENDKVIPSRDVMFKLCIFLGKDLIIGDDEYLKFIINDYSKMLFEWRIKN</sequence>
<dbReference type="PROSITE" id="PS50943">
    <property type="entry name" value="HTH_CROC1"/>
    <property type="match status" value="1"/>
</dbReference>
<dbReference type="RefSeq" id="WP_250861964.1">
    <property type="nucleotide sequence ID" value="NZ_JAGSOJ010000007.1"/>
</dbReference>
<reference evidence="2" key="2">
    <citation type="submission" date="2021-04" db="EMBL/GenBank/DDBJ databases">
        <authorList>
            <person name="Dong X."/>
        </authorList>
    </citation>
    <scope>NUCLEOTIDE SEQUENCE</scope>
    <source>
        <strain evidence="2">ZWT</strain>
    </source>
</reference>
<evidence type="ECO:0000313" key="3">
    <source>
        <dbReference type="Proteomes" id="UP001056429"/>
    </source>
</evidence>
<dbReference type="GO" id="GO:0003677">
    <property type="term" value="F:DNA binding"/>
    <property type="evidence" value="ECO:0007669"/>
    <property type="project" value="InterPro"/>
</dbReference>
<reference evidence="2" key="1">
    <citation type="journal article" date="2021" name="mSystems">
        <title>Bacteria and Archaea Synergistically Convert Glycine Betaine to Biogenic Methane in the Formosa Cold Seep of the South China Sea.</title>
        <authorList>
            <person name="Li L."/>
            <person name="Zhang W."/>
            <person name="Zhang S."/>
            <person name="Song L."/>
            <person name="Sun Q."/>
            <person name="Zhang H."/>
            <person name="Xiang H."/>
            <person name="Dong X."/>
        </authorList>
    </citation>
    <scope>NUCLEOTIDE SEQUENCE</scope>
    <source>
        <strain evidence="2">ZWT</strain>
    </source>
</reference>
<proteinExistence type="predicted"/>
<feature type="domain" description="HTH cro/C1-type" evidence="1">
    <location>
        <begin position="22"/>
        <end position="73"/>
    </location>
</feature>
<dbReference type="EMBL" id="JAGSOJ010000007">
    <property type="protein sequence ID" value="MCM1992796.1"/>
    <property type="molecule type" value="Genomic_DNA"/>
</dbReference>
<dbReference type="AlphaFoldDB" id="A0A9J6P9Q8"/>
<dbReference type="SUPFAM" id="SSF47413">
    <property type="entry name" value="lambda repressor-like DNA-binding domains"/>
    <property type="match status" value="1"/>
</dbReference>
<organism evidence="2 3">
    <name type="scientific">Oceanirhabdus seepicola</name>
    <dbReference type="NCBI Taxonomy" id="2828781"/>
    <lineage>
        <taxon>Bacteria</taxon>
        <taxon>Bacillati</taxon>
        <taxon>Bacillota</taxon>
        <taxon>Clostridia</taxon>
        <taxon>Eubacteriales</taxon>
        <taxon>Clostridiaceae</taxon>
        <taxon>Oceanirhabdus</taxon>
    </lineage>
</organism>
<dbReference type="CDD" id="cd00093">
    <property type="entry name" value="HTH_XRE"/>
    <property type="match status" value="1"/>
</dbReference>
<dbReference type="InterPro" id="IPR010982">
    <property type="entry name" value="Lambda_DNA-bd_dom_sf"/>
</dbReference>